<evidence type="ECO:0000313" key="6">
    <source>
        <dbReference type="EMBL" id="KMZ59085.1"/>
    </source>
</evidence>
<dbReference type="Pfam" id="PF00201">
    <property type="entry name" value="UDPGT"/>
    <property type="match status" value="1"/>
</dbReference>
<protein>
    <recommendedName>
        <fullName evidence="4">Glycosyltransferase</fullName>
        <ecNumber evidence="4">2.4.1.-</ecNumber>
    </recommendedName>
</protein>
<feature type="domain" description="Glycosyltransferase N-terminal" evidence="5">
    <location>
        <begin position="10"/>
        <end position="250"/>
    </location>
</feature>
<dbReference type="STRING" id="29655.A0A0K9NSY3"/>
<dbReference type="Pfam" id="PF26168">
    <property type="entry name" value="Glyco_transf_N"/>
    <property type="match status" value="1"/>
</dbReference>
<evidence type="ECO:0000256" key="4">
    <source>
        <dbReference type="RuleBase" id="RU362057"/>
    </source>
</evidence>
<dbReference type="InterPro" id="IPR035595">
    <property type="entry name" value="UDP_glycos_trans_CS"/>
</dbReference>
<evidence type="ECO:0000256" key="1">
    <source>
        <dbReference type="ARBA" id="ARBA00009995"/>
    </source>
</evidence>
<comment type="similarity">
    <text evidence="1 3">Belongs to the UDP-glycosyltransferase family.</text>
</comment>
<dbReference type="PROSITE" id="PS00375">
    <property type="entry name" value="UDPGT"/>
    <property type="match status" value="1"/>
</dbReference>
<dbReference type="FunFam" id="3.40.50.2000:FF:000063">
    <property type="entry name" value="Glycosyltransferase"/>
    <property type="match status" value="1"/>
</dbReference>
<dbReference type="PANTHER" id="PTHR48047">
    <property type="entry name" value="GLYCOSYLTRANSFERASE"/>
    <property type="match status" value="1"/>
</dbReference>
<dbReference type="Proteomes" id="UP000036987">
    <property type="component" value="Unassembled WGS sequence"/>
</dbReference>
<keyword evidence="7" id="KW-1185">Reference proteome</keyword>
<evidence type="ECO:0000256" key="3">
    <source>
        <dbReference type="RuleBase" id="RU003718"/>
    </source>
</evidence>
<gene>
    <name evidence="6" type="ORF">ZOSMA_6G00130</name>
</gene>
<evidence type="ECO:0000259" key="5">
    <source>
        <dbReference type="Pfam" id="PF26168"/>
    </source>
</evidence>
<keyword evidence="3" id="KW-0328">Glycosyltransferase</keyword>
<dbReference type="PANTHER" id="PTHR48047:SF182">
    <property type="entry name" value="GLYCOSYLTRANSFERASE"/>
    <property type="match status" value="1"/>
</dbReference>
<keyword evidence="2 3" id="KW-0808">Transferase</keyword>
<dbReference type="EMBL" id="LFYR01001803">
    <property type="protein sequence ID" value="KMZ59085.1"/>
    <property type="molecule type" value="Genomic_DNA"/>
</dbReference>
<dbReference type="SUPFAM" id="SSF53756">
    <property type="entry name" value="UDP-Glycosyltransferase/glycogen phosphorylase"/>
    <property type="match status" value="1"/>
</dbReference>
<comment type="caution">
    <text evidence="6">The sequence shown here is derived from an EMBL/GenBank/DDBJ whole genome shotgun (WGS) entry which is preliminary data.</text>
</comment>
<sequence>MDNDRSRLEVVHFVLVPLVAQGHMIPTIDLGRLLAQLGMQVTLITTPLNIIRYQLSVDRIRSSGLPMDFVPLPFPASEVGIPEGFENIDSWPFPFAIVDFFKALSMMAAPLEAYIREERKKKPGIPICLISDFSNPWTSEVSKNLGIPRYVFYSVCCFTLNLVKSFELDGGGDGNTVYVVPDLDERIEVPRPEPEIFLSGSEQEYVRSMIMDSDDTADGIIVNSVYELERMFVNRFSKMIGKKIWTVGPVSLCNEEKLDMAIRGSKSSSENDKIQHFLDSMNPKSVVYFSLGSLMQPSLVLLKEIGKGLEATGHPFIWVIRATGANLEAIEEWLKTNGLEERTRNRSLILRGWAPQLLILEHPSTGAFFTHCGWNSCLEGITTGVPLITWPCFVDQFSNESFIIDVVKIGVSIGVKEVIYSKEPDDVWVKSETIKTAVDRIFDGGDEGDDRRKRTAHLRDTAKIAFDAGGSSYQNLILFSKQVVMDHTVYTNKES</sequence>
<dbReference type="InterPro" id="IPR058980">
    <property type="entry name" value="Glyco_transf_N"/>
</dbReference>
<dbReference type="CDD" id="cd03784">
    <property type="entry name" value="GT1_Gtf-like"/>
    <property type="match status" value="1"/>
</dbReference>
<evidence type="ECO:0000256" key="2">
    <source>
        <dbReference type="ARBA" id="ARBA00022679"/>
    </source>
</evidence>
<proteinExistence type="inferred from homology"/>
<dbReference type="InterPro" id="IPR002213">
    <property type="entry name" value="UDP_glucos_trans"/>
</dbReference>
<dbReference type="GO" id="GO:0035251">
    <property type="term" value="F:UDP-glucosyltransferase activity"/>
    <property type="evidence" value="ECO:0000318"/>
    <property type="project" value="GO_Central"/>
</dbReference>
<reference evidence="7" key="1">
    <citation type="journal article" date="2016" name="Nature">
        <title>The genome of the seagrass Zostera marina reveals angiosperm adaptation to the sea.</title>
        <authorList>
            <person name="Olsen J.L."/>
            <person name="Rouze P."/>
            <person name="Verhelst B."/>
            <person name="Lin Y.-C."/>
            <person name="Bayer T."/>
            <person name="Collen J."/>
            <person name="Dattolo E."/>
            <person name="De Paoli E."/>
            <person name="Dittami S."/>
            <person name="Maumus F."/>
            <person name="Michel G."/>
            <person name="Kersting A."/>
            <person name="Lauritano C."/>
            <person name="Lohaus R."/>
            <person name="Toepel M."/>
            <person name="Tonon T."/>
            <person name="Vanneste K."/>
            <person name="Amirebrahimi M."/>
            <person name="Brakel J."/>
            <person name="Bostroem C."/>
            <person name="Chovatia M."/>
            <person name="Grimwood J."/>
            <person name="Jenkins J.W."/>
            <person name="Jueterbock A."/>
            <person name="Mraz A."/>
            <person name="Stam W.T."/>
            <person name="Tice H."/>
            <person name="Bornberg-Bauer E."/>
            <person name="Green P.J."/>
            <person name="Pearson G.A."/>
            <person name="Procaccini G."/>
            <person name="Duarte C.M."/>
            <person name="Schmutz J."/>
            <person name="Reusch T.B.H."/>
            <person name="Van de Peer Y."/>
        </authorList>
    </citation>
    <scope>NUCLEOTIDE SEQUENCE [LARGE SCALE GENOMIC DNA]</scope>
    <source>
        <strain evidence="7">cv. Finnish</strain>
    </source>
</reference>
<evidence type="ECO:0000313" key="7">
    <source>
        <dbReference type="Proteomes" id="UP000036987"/>
    </source>
</evidence>
<dbReference type="EC" id="2.4.1.-" evidence="4"/>
<name>A0A0K9NSY3_ZOSMR</name>
<dbReference type="AlphaFoldDB" id="A0A0K9NSY3"/>
<dbReference type="Gene3D" id="3.40.50.2000">
    <property type="entry name" value="Glycogen Phosphorylase B"/>
    <property type="match status" value="2"/>
</dbReference>
<dbReference type="OrthoDB" id="5835829at2759"/>
<dbReference type="OMA" id="KHCMEWL"/>
<organism evidence="6 7">
    <name type="scientific">Zostera marina</name>
    <name type="common">Eelgrass</name>
    <dbReference type="NCBI Taxonomy" id="29655"/>
    <lineage>
        <taxon>Eukaryota</taxon>
        <taxon>Viridiplantae</taxon>
        <taxon>Streptophyta</taxon>
        <taxon>Embryophyta</taxon>
        <taxon>Tracheophyta</taxon>
        <taxon>Spermatophyta</taxon>
        <taxon>Magnoliopsida</taxon>
        <taxon>Liliopsida</taxon>
        <taxon>Zosteraceae</taxon>
        <taxon>Zostera</taxon>
    </lineage>
</organism>
<accession>A0A0K9NSY3</accession>